<dbReference type="GO" id="GO:0005737">
    <property type="term" value="C:cytoplasm"/>
    <property type="evidence" value="ECO:0007669"/>
    <property type="project" value="UniProtKB-ARBA"/>
</dbReference>
<dbReference type="EMBL" id="WACR01000001">
    <property type="protein sequence ID" value="KAB1066166.1"/>
    <property type="molecule type" value="Genomic_DNA"/>
</dbReference>
<dbReference type="SUPFAM" id="SSF54995">
    <property type="entry name" value="Ribosomal protein S6"/>
    <property type="match status" value="1"/>
</dbReference>
<evidence type="ECO:0000256" key="5">
    <source>
        <dbReference type="ARBA" id="ARBA00035294"/>
    </source>
</evidence>
<protein>
    <recommendedName>
        <fullName evidence="5 6">Small ribosomal subunit protein bS6</fullName>
    </recommendedName>
</protein>
<evidence type="ECO:0000313" key="7">
    <source>
        <dbReference type="EMBL" id="KAB1066166.1"/>
    </source>
</evidence>
<dbReference type="GO" id="GO:0006412">
    <property type="term" value="P:translation"/>
    <property type="evidence" value="ECO:0007669"/>
    <property type="project" value="UniProtKB-UniRule"/>
</dbReference>
<reference evidence="7 8" key="1">
    <citation type="submission" date="2019-09" db="EMBL/GenBank/DDBJ databases">
        <title>Genomes of Cryomorphaceae.</title>
        <authorList>
            <person name="Bowman J.P."/>
        </authorList>
    </citation>
    <scope>NUCLEOTIDE SEQUENCE [LARGE SCALE GENOMIC DNA]</scope>
    <source>
        <strain evidence="7 8">KCTC 52047</strain>
    </source>
</reference>
<dbReference type="AlphaFoldDB" id="A0A6N6MBC8"/>
<evidence type="ECO:0000256" key="2">
    <source>
        <dbReference type="ARBA" id="ARBA00022980"/>
    </source>
</evidence>
<keyword evidence="6" id="KW-0699">rRNA-binding</keyword>
<keyword evidence="8" id="KW-1185">Reference proteome</keyword>
<dbReference type="InterPro" id="IPR014717">
    <property type="entry name" value="Transl_elong_EF1B/ribsomal_bS6"/>
</dbReference>
<comment type="function">
    <text evidence="4 6">Binds together with bS18 to 16S ribosomal RNA.</text>
</comment>
<dbReference type="GO" id="GO:1990904">
    <property type="term" value="C:ribonucleoprotein complex"/>
    <property type="evidence" value="ECO:0007669"/>
    <property type="project" value="UniProtKB-KW"/>
</dbReference>
<dbReference type="Proteomes" id="UP000435357">
    <property type="component" value="Unassembled WGS sequence"/>
</dbReference>
<evidence type="ECO:0000256" key="1">
    <source>
        <dbReference type="ARBA" id="ARBA00009512"/>
    </source>
</evidence>
<evidence type="ECO:0000256" key="3">
    <source>
        <dbReference type="ARBA" id="ARBA00023274"/>
    </source>
</evidence>
<dbReference type="InterPro" id="IPR035980">
    <property type="entry name" value="Ribosomal_bS6_sf"/>
</dbReference>
<gene>
    <name evidence="6" type="primary">rpsF</name>
    <name evidence="7" type="ORF">F3059_01455</name>
</gene>
<name>A0A6N6MBC8_9FLAO</name>
<evidence type="ECO:0000256" key="6">
    <source>
        <dbReference type="HAMAP-Rule" id="MF_00360"/>
    </source>
</evidence>
<sequence length="114" mass="13311">MSTRYETVFILTPVLSDDQVKEAVTNVKDFLKKNGATVKHQESWGLKKLAYPIQNKSTGFYQLFEFEADGDFISKFELELKRDERMLRFLTVKMNKNHIEFAEKQRNKAAEASN</sequence>
<keyword evidence="3 6" id="KW-0687">Ribonucleoprotein</keyword>
<keyword evidence="6" id="KW-0694">RNA-binding</keyword>
<dbReference type="OrthoDB" id="9812702at2"/>
<keyword evidence="2 6" id="KW-0689">Ribosomal protein</keyword>
<dbReference type="RefSeq" id="WP_151166154.1">
    <property type="nucleotide sequence ID" value="NZ_WACR01000001.1"/>
</dbReference>
<dbReference type="GO" id="GO:0005840">
    <property type="term" value="C:ribosome"/>
    <property type="evidence" value="ECO:0007669"/>
    <property type="project" value="UniProtKB-KW"/>
</dbReference>
<dbReference type="PANTHER" id="PTHR21011:SF1">
    <property type="entry name" value="SMALL RIBOSOMAL SUBUNIT PROTEIN BS6M"/>
    <property type="match status" value="1"/>
</dbReference>
<dbReference type="Gene3D" id="3.30.70.60">
    <property type="match status" value="1"/>
</dbReference>
<evidence type="ECO:0000256" key="4">
    <source>
        <dbReference type="ARBA" id="ARBA00035104"/>
    </source>
</evidence>
<dbReference type="HAMAP" id="MF_00360">
    <property type="entry name" value="Ribosomal_bS6"/>
    <property type="match status" value="1"/>
</dbReference>
<dbReference type="CDD" id="cd00473">
    <property type="entry name" value="bS6"/>
    <property type="match status" value="1"/>
</dbReference>
<dbReference type="NCBIfam" id="TIGR00166">
    <property type="entry name" value="S6"/>
    <property type="match status" value="1"/>
</dbReference>
<dbReference type="GO" id="GO:0070181">
    <property type="term" value="F:small ribosomal subunit rRNA binding"/>
    <property type="evidence" value="ECO:0007669"/>
    <property type="project" value="TreeGrafter"/>
</dbReference>
<dbReference type="GO" id="GO:0003735">
    <property type="term" value="F:structural constituent of ribosome"/>
    <property type="evidence" value="ECO:0007669"/>
    <property type="project" value="InterPro"/>
</dbReference>
<proteinExistence type="inferred from homology"/>
<dbReference type="PANTHER" id="PTHR21011">
    <property type="entry name" value="MITOCHONDRIAL 28S RIBOSOMAL PROTEIN S6"/>
    <property type="match status" value="1"/>
</dbReference>
<evidence type="ECO:0000313" key="8">
    <source>
        <dbReference type="Proteomes" id="UP000435357"/>
    </source>
</evidence>
<accession>A0A6N6MBC8</accession>
<dbReference type="InterPro" id="IPR000529">
    <property type="entry name" value="Ribosomal_bS6"/>
</dbReference>
<dbReference type="InterPro" id="IPR020814">
    <property type="entry name" value="Ribosomal_S6_plastid/chlpt"/>
</dbReference>
<dbReference type="Pfam" id="PF01250">
    <property type="entry name" value="Ribosomal_S6"/>
    <property type="match status" value="1"/>
</dbReference>
<organism evidence="7 8">
    <name type="scientific">Salibacter halophilus</name>
    <dbReference type="NCBI Taxonomy" id="1803916"/>
    <lineage>
        <taxon>Bacteria</taxon>
        <taxon>Pseudomonadati</taxon>
        <taxon>Bacteroidota</taxon>
        <taxon>Flavobacteriia</taxon>
        <taxon>Flavobacteriales</taxon>
        <taxon>Salibacteraceae</taxon>
        <taxon>Salibacter</taxon>
    </lineage>
</organism>
<comment type="caution">
    <text evidence="7">The sequence shown here is derived from an EMBL/GenBank/DDBJ whole genome shotgun (WGS) entry which is preliminary data.</text>
</comment>
<comment type="similarity">
    <text evidence="1 6">Belongs to the bacterial ribosomal protein bS6 family.</text>
</comment>